<dbReference type="RefSeq" id="XP_022401557.1">
    <property type="nucleotide sequence ID" value="XM_022546525.1"/>
</dbReference>
<proteinExistence type="predicted"/>
<dbReference type="EMBL" id="KV878896">
    <property type="protein sequence ID" value="OJJ84859.1"/>
    <property type="molecule type" value="Genomic_DNA"/>
</dbReference>
<name>A0A1L9VLQ5_ASPGL</name>
<dbReference type="Proteomes" id="UP000184300">
    <property type="component" value="Unassembled WGS sequence"/>
</dbReference>
<dbReference type="GeneID" id="34462786"/>
<accession>A0A1L9VLQ5</accession>
<reference evidence="2" key="1">
    <citation type="journal article" date="2017" name="Genome Biol.">
        <title>Comparative genomics reveals high biological diversity and specific adaptations in the industrially and medically important fungal genus Aspergillus.</title>
        <authorList>
            <person name="de Vries R.P."/>
            <person name="Riley R."/>
            <person name="Wiebenga A."/>
            <person name="Aguilar-Osorio G."/>
            <person name="Amillis S."/>
            <person name="Uchima C.A."/>
            <person name="Anderluh G."/>
            <person name="Asadollahi M."/>
            <person name="Askin M."/>
            <person name="Barry K."/>
            <person name="Battaglia E."/>
            <person name="Bayram O."/>
            <person name="Benocci T."/>
            <person name="Braus-Stromeyer S.A."/>
            <person name="Caldana C."/>
            <person name="Canovas D."/>
            <person name="Cerqueira G.C."/>
            <person name="Chen F."/>
            <person name="Chen W."/>
            <person name="Choi C."/>
            <person name="Clum A."/>
            <person name="Dos Santos R.A."/>
            <person name="Damasio A.R."/>
            <person name="Diallinas G."/>
            <person name="Emri T."/>
            <person name="Fekete E."/>
            <person name="Flipphi M."/>
            <person name="Freyberg S."/>
            <person name="Gallo A."/>
            <person name="Gournas C."/>
            <person name="Habgood R."/>
            <person name="Hainaut M."/>
            <person name="Harispe M.L."/>
            <person name="Henrissat B."/>
            <person name="Hilden K.S."/>
            <person name="Hope R."/>
            <person name="Hossain A."/>
            <person name="Karabika E."/>
            <person name="Karaffa L."/>
            <person name="Karanyi Z."/>
            <person name="Krasevec N."/>
            <person name="Kuo A."/>
            <person name="Kusch H."/>
            <person name="LaButti K."/>
            <person name="Lagendijk E.L."/>
            <person name="Lapidus A."/>
            <person name="Levasseur A."/>
            <person name="Lindquist E."/>
            <person name="Lipzen A."/>
            <person name="Logrieco A.F."/>
            <person name="MacCabe A."/>
            <person name="Maekelae M.R."/>
            <person name="Malavazi I."/>
            <person name="Melin P."/>
            <person name="Meyer V."/>
            <person name="Mielnichuk N."/>
            <person name="Miskei M."/>
            <person name="Molnar A.P."/>
            <person name="Mule G."/>
            <person name="Ngan C.Y."/>
            <person name="Orejas M."/>
            <person name="Orosz E."/>
            <person name="Ouedraogo J.P."/>
            <person name="Overkamp K.M."/>
            <person name="Park H.-S."/>
            <person name="Perrone G."/>
            <person name="Piumi F."/>
            <person name="Punt P.J."/>
            <person name="Ram A.F."/>
            <person name="Ramon A."/>
            <person name="Rauscher S."/>
            <person name="Record E."/>
            <person name="Riano-Pachon D.M."/>
            <person name="Robert V."/>
            <person name="Roehrig J."/>
            <person name="Ruller R."/>
            <person name="Salamov A."/>
            <person name="Salih N.S."/>
            <person name="Samson R.A."/>
            <person name="Sandor E."/>
            <person name="Sanguinetti M."/>
            <person name="Schuetze T."/>
            <person name="Sepcic K."/>
            <person name="Shelest E."/>
            <person name="Sherlock G."/>
            <person name="Sophianopoulou V."/>
            <person name="Squina F.M."/>
            <person name="Sun H."/>
            <person name="Susca A."/>
            <person name="Todd R.B."/>
            <person name="Tsang A."/>
            <person name="Unkles S.E."/>
            <person name="van de Wiele N."/>
            <person name="van Rossen-Uffink D."/>
            <person name="Oliveira J.V."/>
            <person name="Vesth T.C."/>
            <person name="Visser J."/>
            <person name="Yu J.-H."/>
            <person name="Zhou M."/>
            <person name="Andersen M.R."/>
            <person name="Archer D.B."/>
            <person name="Baker S.E."/>
            <person name="Benoit I."/>
            <person name="Brakhage A.A."/>
            <person name="Braus G.H."/>
            <person name="Fischer R."/>
            <person name="Frisvad J.C."/>
            <person name="Goldman G.H."/>
            <person name="Houbraken J."/>
            <person name="Oakley B."/>
            <person name="Pocsi I."/>
            <person name="Scazzocchio C."/>
            <person name="Seiboth B."/>
            <person name="vanKuyk P.A."/>
            <person name="Wortman J."/>
            <person name="Dyer P.S."/>
            <person name="Grigoriev I.V."/>
        </authorList>
    </citation>
    <scope>NUCLEOTIDE SEQUENCE [LARGE SCALE GENOMIC DNA]</scope>
    <source>
        <strain evidence="2">CBS 516.65</strain>
    </source>
</reference>
<protein>
    <submittedName>
        <fullName evidence="1">Uncharacterized protein</fullName>
    </submittedName>
</protein>
<gene>
    <name evidence="1" type="ORF">ASPGLDRAFT_46780</name>
</gene>
<dbReference type="AlphaFoldDB" id="A0A1L9VLQ5"/>
<keyword evidence="2" id="KW-1185">Reference proteome</keyword>
<evidence type="ECO:0000313" key="1">
    <source>
        <dbReference type="EMBL" id="OJJ84859.1"/>
    </source>
</evidence>
<organism evidence="1 2">
    <name type="scientific">Aspergillus glaucus CBS 516.65</name>
    <dbReference type="NCBI Taxonomy" id="1160497"/>
    <lineage>
        <taxon>Eukaryota</taxon>
        <taxon>Fungi</taxon>
        <taxon>Dikarya</taxon>
        <taxon>Ascomycota</taxon>
        <taxon>Pezizomycotina</taxon>
        <taxon>Eurotiomycetes</taxon>
        <taxon>Eurotiomycetidae</taxon>
        <taxon>Eurotiales</taxon>
        <taxon>Aspergillaceae</taxon>
        <taxon>Aspergillus</taxon>
        <taxon>Aspergillus subgen. Aspergillus</taxon>
    </lineage>
</organism>
<sequence length="78" mass="8447">MVVVVVGGVWSYLETPAERLVSILGGTFFGVAACAEPPRLASPSLLSPFGKRLSSTRQNNDITCSFPTFYSHVCFYSL</sequence>
<dbReference type="VEuPathDB" id="FungiDB:ASPGLDRAFT_46780"/>
<evidence type="ECO:0000313" key="2">
    <source>
        <dbReference type="Proteomes" id="UP000184300"/>
    </source>
</evidence>